<keyword evidence="2 7" id="KW-0813">Transport</keyword>
<dbReference type="InterPro" id="IPR000515">
    <property type="entry name" value="MetI-like"/>
</dbReference>
<evidence type="ECO:0000256" key="5">
    <source>
        <dbReference type="ARBA" id="ARBA00022989"/>
    </source>
</evidence>
<dbReference type="PROSITE" id="PS50928">
    <property type="entry name" value="ABC_TM1"/>
    <property type="match status" value="1"/>
</dbReference>
<keyword evidence="10" id="KW-1185">Reference proteome</keyword>
<dbReference type="GO" id="GO:0055085">
    <property type="term" value="P:transmembrane transport"/>
    <property type="evidence" value="ECO:0007669"/>
    <property type="project" value="InterPro"/>
</dbReference>
<comment type="caution">
    <text evidence="9">The sequence shown here is derived from an EMBL/GenBank/DDBJ whole genome shotgun (WGS) entry which is preliminary data.</text>
</comment>
<evidence type="ECO:0000256" key="3">
    <source>
        <dbReference type="ARBA" id="ARBA00022475"/>
    </source>
</evidence>
<dbReference type="CDD" id="cd06261">
    <property type="entry name" value="TM_PBP2"/>
    <property type="match status" value="1"/>
</dbReference>
<evidence type="ECO:0000313" key="10">
    <source>
        <dbReference type="Proteomes" id="UP000332515"/>
    </source>
</evidence>
<dbReference type="InterPro" id="IPR035906">
    <property type="entry name" value="MetI-like_sf"/>
</dbReference>
<organism evidence="9 10">
    <name type="scientific">Segnochrobactrum spirostomi</name>
    <dbReference type="NCBI Taxonomy" id="2608987"/>
    <lineage>
        <taxon>Bacteria</taxon>
        <taxon>Pseudomonadati</taxon>
        <taxon>Pseudomonadota</taxon>
        <taxon>Alphaproteobacteria</taxon>
        <taxon>Hyphomicrobiales</taxon>
        <taxon>Segnochrobactraceae</taxon>
        <taxon>Segnochrobactrum</taxon>
    </lineage>
</organism>
<evidence type="ECO:0000256" key="4">
    <source>
        <dbReference type="ARBA" id="ARBA00022692"/>
    </source>
</evidence>
<sequence>MPPAPDVSPPWGGRRLRLAAINAASLVVLIGLWALAASLAHTRSVPSPLSVATFLVEEARSGALEANIAVTLGRVAASFALAMTIGTAIGLWLGRMRKADRVFSLWLLVLLNTPALVIAVLCYIWLGLTDTAAVLAVALNKLPMTAVTVREGARAFDPGLDEMATAYRLPFGTWLHHVAAPQLAPYLAAAARNGIALVWKIVLLVELLGRPDGVGAAISLYFQLFDVRAVIGYAVAFGAVMLTIEFLVLQPLESHARRWRIDPA</sequence>
<evidence type="ECO:0000256" key="1">
    <source>
        <dbReference type="ARBA" id="ARBA00004651"/>
    </source>
</evidence>
<gene>
    <name evidence="9" type="ORF">F0357_23495</name>
</gene>
<dbReference type="RefSeq" id="WP_153491169.1">
    <property type="nucleotide sequence ID" value="NZ_VWNA01000003.1"/>
</dbReference>
<evidence type="ECO:0000256" key="2">
    <source>
        <dbReference type="ARBA" id="ARBA00022448"/>
    </source>
</evidence>
<dbReference type="AlphaFoldDB" id="A0A6A7Y8E0"/>
<evidence type="ECO:0000256" key="6">
    <source>
        <dbReference type="ARBA" id="ARBA00023136"/>
    </source>
</evidence>
<dbReference type="EMBL" id="VWNA01000003">
    <property type="protein sequence ID" value="MQT15563.1"/>
    <property type="molecule type" value="Genomic_DNA"/>
</dbReference>
<comment type="subcellular location">
    <subcellularLocation>
        <location evidence="1 7">Cell membrane</location>
        <topology evidence="1 7">Multi-pass membrane protein</topology>
    </subcellularLocation>
</comment>
<evidence type="ECO:0000313" key="9">
    <source>
        <dbReference type="EMBL" id="MQT15563.1"/>
    </source>
</evidence>
<feature type="transmembrane region" description="Helical" evidence="7">
    <location>
        <begin position="230"/>
        <end position="249"/>
    </location>
</feature>
<evidence type="ECO:0000256" key="7">
    <source>
        <dbReference type="RuleBase" id="RU363032"/>
    </source>
</evidence>
<name>A0A6A7Y8E0_9HYPH</name>
<proteinExistence type="inferred from homology"/>
<reference evidence="9 10" key="1">
    <citation type="submission" date="2019-09" db="EMBL/GenBank/DDBJ databases">
        <title>Segnochrobactrum spirostomi gen. nov., sp. nov., isolated from the ciliate Spirostomum cf. yagiui and description of a novel family, Segnochrobactraceae fam. nov. within the order Rhizobiales of the class Alphaproteobacteria.</title>
        <authorList>
            <person name="Akter S."/>
            <person name="Shazib S.U.A."/>
            <person name="Shin M.K."/>
        </authorList>
    </citation>
    <scope>NUCLEOTIDE SEQUENCE [LARGE SCALE GENOMIC DNA]</scope>
    <source>
        <strain evidence="9 10">Sp-1</strain>
    </source>
</reference>
<feature type="transmembrane region" description="Helical" evidence="7">
    <location>
        <begin position="75"/>
        <end position="93"/>
    </location>
</feature>
<dbReference type="PANTHER" id="PTHR30151">
    <property type="entry name" value="ALKANE SULFONATE ABC TRANSPORTER-RELATED, MEMBRANE SUBUNIT"/>
    <property type="match status" value="1"/>
</dbReference>
<dbReference type="Proteomes" id="UP000332515">
    <property type="component" value="Unassembled WGS sequence"/>
</dbReference>
<protein>
    <submittedName>
        <fullName evidence="9">ABC transporter permease subunit</fullName>
    </submittedName>
</protein>
<dbReference type="GO" id="GO:0005886">
    <property type="term" value="C:plasma membrane"/>
    <property type="evidence" value="ECO:0007669"/>
    <property type="project" value="UniProtKB-SubCell"/>
</dbReference>
<dbReference type="Pfam" id="PF00528">
    <property type="entry name" value="BPD_transp_1"/>
    <property type="match status" value="1"/>
</dbReference>
<feature type="domain" description="ABC transmembrane type-1" evidence="8">
    <location>
        <begin position="68"/>
        <end position="248"/>
    </location>
</feature>
<dbReference type="SUPFAM" id="SSF161098">
    <property type="entry name" value="MetI-like"/>
    <property type="match status" value="1"/>
</dbReference>
<feature type="transmembrane region" description="Helical" evidence="7">
    <location>
        <begin position="105"/>
        <end position="126"/>
    </location>
</feature>
<feature type="transmembrane region" description="Helical" evidence="7">
    <location>
        <begin position="18"/>
        <end position="40"/>
    </location>
</feature>
<accession>A0A6A7Y8E0</accession>
<keyword evidence="3" id="KW-1003">Cell membrane</keyword>
<evidence type="ECO:0000259" key="8">
    <source>
        <dbReference type="PROSITE" id="PS50928"/>
    </source>
</evidence>
<keyword evidence="5 7" id="KW-1133">Transmembrane helix</keyword>
<dbReference type="Gene3D" id="1.10.3720.10">
    <property type="entry name" value="MetI-like"/>
    <property type="match status" value="1"/>
</dbReference>
<keyword evidence="6 7" id="KW-0472">Membrane</keyword>
<comment type="similarity">
    <text evidence="7">Belongs to the binding-protein-dependent transport system permease family.</text>
</comment>
<dbReference type="PANTHER" id="PTHR30151:SF38">
    <property type="entry name" value="ALIPHATIC SULFONATES TRANSPORT PERMEASE PROTEIN SSUC-RELATED"/>
    <property type="match status" value="1"/>
</dbReference>
<keyword evidence="4 7" id="KW-0812">Transmembrane</keyword>